<dbReference type="NCBIfam" id="TIGR00254">
    <property type="entry name" value="GGDEF"/>
    <property type="match status" value="1"/>
</dbReference>
<keyword evidence="6" id="KW-0812">Transmembrane</keyword>
<dbReference type="SMART" id="SM00086">
    <property type="entry name" value="PAC"/>
    <property type="match status" value="2"/>
</dbReference>
<keyword evidence="7" id="KW-0677">Repeat</keyword>
<evidence type="ECO:0000256" key="6">
    <source>
        <dbReference type="ARBA" id="ARBA00022692"/>
    </source>
</evidence>
<comment type="caution">
    <text evidence="14">The sequence shown here is derived from an EMBL/GenBank/DDBJ whole genome shotgun (WGS) entry which is preliminary data.</text>
</comment>
<dbReference type="GO" id="GO:0005886">
    <property type="term" value="C:plasma membrane"/>
    <property type="evidence" value="ECO:0007669"/>
    <property type="project" value="UniProtKB-SubCell"/>
</dbReference>
<dbReference type="InterPro" id="IPR001610">
    <property type="entry name" value="PAC"/>
</dbReference>
<evidence type="ECO:0000313" key="15">
    <source>
        <dbReference type="Proteomes" id="UP000249396"/>
    </source>
</evidence>
<dbReference type="CDD" id="cd00130">
    <property type="entry name" value="PAS"/>
    <property type="match status" value="2"/>
</dbReference>
<dbReference type="Proteomes" id="UP000249396">
    <property type="component" value="Unassembled WGS sequence"/>
</dbReference>
<dbReference type="InterPro" id="IPR052155">
    <property type="entry name" value="Biofilm_reg_signaling"/>
</dbReference>
<reference evidence="14 15" key="1">
    <citation type="journal article" date="2018" name="Aquat. Microb. Ecol.">
        <title>Gammaproteobacterial methanotrophs dominate.</title>
        <authorList>
            <person name="Rissanen A.J."/>
            <person name="Saarenheimo J."/>
            <person name="Tiirola M."/>
            <person name="Peura S."/>
            <person name="Aalto S.L."/>
            <person name="Karvinen A."/>
            <person name="Nykanen H."/>
        </authorList>
    </citation>
    <scope>NUCLEOTIDE SEQUENCE [LARGE SCALE GENOMIC DNA]</scope>
    <source>
        <strain evidence="14">AMbin10</strain>
    </source>
</reference>
<evidence type="ECO:0000256" key="9">
    <source>
        <dbReference type="ARBA" id="ARBA00022989"/>
    </source>
</evidence>
<evidence type="ECO:0000256" key="7">
    <source>
        <dbReference type="ARBA" id="ARBA00022737"/>
    </source>
</evidence>
<evidence type="ECO:0000256" key="3">
    <source>
        <dbReference type="ARBA" id="ARBA00022475"/>
    </source>
</evidence>
<feature type="domain" description="GGDEF" evidence="13">
    <location>
        <begin position="484"/>
        <end position="618"/>
    </location>
</feature>
<dbReference type="PANTHER" id="PTHR44757">
    <property type="entry name" value="DIGUANYLATE CYCLASE DGCP"/>
    <property type="match status" value="1"/>
</dbReference>
<evidence type="ECO:0000259" key="13">
    <source>
        <dbReference type="PROSITE" id="PS50887"/>
    </source>
</evidence>
<dbReference type="GO" id="GO:0016740">
    <property type="term" value="F:transferase activity"/>
    <property type="evidence" value="ECO:0007669"/>
    <property type="project" value="UniProtKB-KW"/>
</dbReference>
<dbReference type="PROSITE" id="PS50887">
    <property type="entry name" value="GGDEF"/>
    <property type="match status" value="1"/>
</dbReference>
<evidence type="ECO:0000313" key="14">
    <source>
        <dbReference type="EMBL" id="PZN76862.1"/>
    </source>
</evidence>
<evidence type="ECO:0000256" key="10">
    <source>
        <dbReference type="ARBA" id="ARBA00023136"/>
    </source>
</evidence>
<evidence type="ECO:0000256" key="8">
    <source>
        <dbReference type="ARBA" id="ARBA00022741"/>
    </source>
</evidence>
<dbReference type="Pfam" id="PF13188">
    <property type="entry name" value="PAS_8"/>
    <property type="match status" value="1"/>
</dbReference>
<evidence type="ECO:0000256" key="11">
    <source>
        <dbReference type="SAM" id="MobiDB-lite"/>
    </source>
</evidence>
<feature type="region of interest" description="Disordered" evidence="11">
    <location>
        <begin position="1"/>
        <end position="20"/>
    </location>
</feature>
<evidence type="ECO:0000259" key="12">
    <source>
        <dbReference type="PROSITE" id="PS50113"/>
    </source>
</evidence>
<dbReference type="FunFam" id="2.10.70.100:FF:000001">
    <property type="entry name" value="Sensory transduction histidine kinase"/>
    <property type="match status" value="1"/>
</dbReference>
<dbReference type="Gene3D" id="3.30.70.270">
    <property type="match status" value="1"/>
</dbReference>
<dbReference type="SMART" id="SM00267">
    <property type="entry name" value="GGDEF"/>
    <property type="match status" value="1"/>
</dbReference>
<dbReference type="PROSITE" id="PS50113">
    <property type="entry name" value="PAC"/>
    <property type="match status" value="2"/>
</dbReference>
<gene>
    <name evidence="14" type="ORF">DM484_15735</name>
</gene>
<comment type="subcellular location">
    <subcellularLocation>
        <location evidence="2">Cell inner membrane</location>
        <topology evidence="2">Multi-pass membrane protein</topology>
    </subcellularLocation>
</comment>
<dbReference type="SMART" id="SM00091">
    <property type="entry name" value="PAS"/>
    <property type="match status" value="3"/>
</dbReference>
<dbReference type="NCBIfam" id="TIGR00229">
    <property type="entry name" value="sensory_box"/>
    <property type="match status" value="2"/>
</dbReference>
<dbReference type="SUPFAM" id="SSF55785">
    <property type="entry name" value="PYP-like sensor domain (PAS domain)"/>
    <property type="match status" value="3"/>
</dbReference>
<dbReference type="InterPro" id="IPR029787">
    <property type="entry name" value="Nucleotide_cyclase"/>
</dbReference>
<accession>A0A2W4QYH2</accession>
<comment type="cofactor">
    <cofactor evidence="1">
        <name>Mg(2+)</name>
        <dbReference type="ChEBI" id="CHEBI:18420"/>
    </cofactor>
</comment>
<keyword evidence="3" id="KW-1003">Cell membrane</keyword>
<dbReference type="Gene3D" id="2.10.70.100">
    <property type="match status" value="1"/>
</dbReference>
<keyword evidence="8" id="KW-0547">Nucleotide-binding</keyword>
<dbReference type="Pfam" id="PF08447">
    <property type="entry name" value="PAS_3"/>
    <property type="match status" value="2"/>
</dbReference>
<dbReference type="Pfam" id="PF00990">
    <property type="entry name" value="GGDEF"/>
    <property type="match status" value="1"/>
</dbReference>
<dbReference type="Gene3D" id="3.30.450.20">
    <property type="entry name" value="PAS domain"/>
    <property type="match status" value="3"/>
</dbReference>
<dbReference type="InterPro" id="IPR000014">
    <property type="entry name" value="PAS"/>
</dbReference>
<proteinExistence type="predicted"/>
<keyword evidence="10" id="KW-0472">Membrane</keyword>
<evidence type="ECO:0000256" key="1">
    <source>
        <dbReference type="ARBA" id="ARBA00001946"/>
    </source>
</evidence>
<dbReference type="GO" id="GO:0000166">
    <property type="term" value="F:nucleotide binding"/>
    <property type="evidence" value="ECO:0007669"/>
    <property type="project" value="UniProtKB-KW"/>
</dbReference>
<feature type="domain" description="PAC" evidence="12">
    <location>
        <begin position="273"/>
        <end position="325"/>
    </location>
</feature>
<sequence>MNPNQSLDGKEGKESFDCPPPQDILQGEGVLSRIISAEPCPLCGEAVHLQFSMLEHFPAGVILTSVPEQKVLYQNRRFIEMFGYTIDEFPTFEEFCHLAYPDPEYRTWFSGEWKRRLVTAIGKPMEIDPMEAGITAKVGTVRFVRIHATLLNGINLITFFDLTNRRKTKDALHSKTQELDRVKAITAELNQANLGLREVTERLTLATKAADMGVWDLDFSNSLVTWDDKMFQIYGFPKMIPMPHENWKKSVHKDDFAKVWSSLLRTVENKAYDKVEFRIFRPDGQLRWIAEAQYVVLDDQGEVVRLVGTSTDITDRKLAQIRLSTSERHFRAFFERPLVGMATMSPERSWLEVNNQFCQMLGFSREELLRQTWDDSTFPVDQARNQAKLNLILAGKIDDYTTEIRCLGKNKNILYAQISVSCLRKEDGLVEYLVVLVVDVTGQHEAKEQLRKAAYHDALTQLPNRRLLLDRLQQAMAKARREKGALAVCYLDLDGFKAINDKLGHSSGDQLLIQVANRLKSCVRAGDTVARLGGDEFVILLNKVADVDECQQILERLLKSVADNYIIDNTEQSDISTSIGVTLFPGDLADPEILLRHADHAMFAAKQSGKNRFVFFDGIE</sequence>
<organism evidence="14 15">
    <name type="scientific">Candidatus Methylumidiphilus alinenensis</name>
    <dbReference type="NCBI Taxonomy" id="2202197"/>
    <lineage>
        <taxon>Bacteria</taxon>
        <taxon>Pseudomonadati</taxon>
        <taxon>Pseudomonadota</taxon>
        <taxon>Gammaproteobacteria</taxon>
        <taxon>Methylococcales</taxon>
        <taxon>Candidatus Methylumidiphilus</taxon>
    </lineage>
</organism>
<evidence type="ECO:0008006" key="16">
    <source>
        <dbReference type="Google" id="ProtNLM"/>
    </source>
</evidence>
<dbReference type="InterPro" id="IPR013655">
    <property type="entry name" value="PAS_fold_3"/>
</dbReference>
<dbReference type="SUPFAM" id="SSF55073">
    <property type="entry name" value="Nucleotide cyclase"/>
    <property type="match status" value="1"/>
</dbReference>
<evidence type="ECO:0000256" key="4">
    <source>
        <dbReference type="ARBA" id="ARBA00022519"/>
    </source>
</evidence>
<keyword evidence="4" id="KW-0997">Cell inner membrane</keyword>
<keyword evidence="9" id="KW-1133">Transmembrane helix</keyword>
<keyword evidence="5" id="KW-0808">Transferase</keyword>
<dbReference type="InterPro" id="IPR000160">
    <property type="entry name" value="GGDEF_dom"/>
</dbReference>
<dbReference type="PANTHER" id="PTHR44757:SF2">
    <property type="entry name" value="BIOFILM ARCHITECTURE MAINTENANCE PROTEIN MBAA"/>
    <property type="match status" value="1"/>
</dbReference>
<protein>
    <recommendedName>
        <fullName evidence="16">Diguanylate cyclase</fullName>
    </recommendedName>
</protein>
<dbReference type="InterPro" id="IPR043128">
    <property type="entry name" value="Rev_trsase/Diguanyl_cyclase"/>
</dbReference>
<name>A0A2W4QYH2_9GAMM</name>
<feature type="domain" description="PAC" evidence="12">
    <location>
        <begin position="400"/>
        <end position="452"/>
    </location>
</feature>
<dbReference type="EMBL" id="QJPH01000349">
    <property type="protein sequence ID" value="PZN76862.1"/>
    <property type="molecule type" value="Genomic_DNA"/>
</dbReference>
<dbReference type="CDD" id="cd01949">
    <property type="entry name" value="GGDEF"/>
    <property type="match status" value="1"/>
</dbReference>
<dbReference type="AlphaFoldDB" id="A0A2W4QYH2"/>
<evidence type="ECO:0000256" key="5">
    <source>
        <dbReference type="ARBA" id="ARBA00022679"/>
    </source>
</evidence>
<dbReference type="InterPro" id="IPR000700">
    <property type="entry name" value="PAS-assoc_C"/>
</dbReference>
<dbReference type="FunFam" id="3.30.70.270:FF:000001">
    <property type="entry name" value="Diguanylate cyclase domain protein"/>
    <property type="match status" value="1"/>
</dbReference>
<evidence type="ECO:0000256" key="2">
    <source>
        <dbReference type="ARBA" id="ARBA00004429"/>
    </source>
</evidence>
<dbReference type="InterPro" id="IPR035965">
    <property type="entry name" value="PAS-like_dom_sf"/>
</dbReference>